<keyword evidence="2" id="KW-1185">Reference proteome</keyword>
<sequence>MNVLQKIDFSWKMESCSDPLFSYDEDGLKVSFMIFLGEEIRKADIGKWLSVYDLQDELQIPDKLYNDSGYRIAEFRFSGMDSLYCTDRESGLAVYADVDHDPPAVYHEVDTEHHILGYVFAGHDLFLSVKARTYDIEIHSLS</sequence>
<accession>A0ABW4RQ71</accession>
<name>A0ABW4RQ71_9BACL</name>
<protein>
    <submittedName>
        <fullName evidence="1">Uncharacterized protein</fullName>
    </submittedName>
</protein>
<gene>
    <name evidence="1" type="ORF">ACFSC9_23355</name>
</gene>
<proteinExistence type="predicted"/>
<evidence type="ECO:0000313" key="1">
    <source>
        <dbReference type="EMBL" id="MFD1888431.1"/>
    </source>
</evidence>
<dbReference type="Proteomes" id="UP001597233">
    <property type="component" value="Unassembled WGS sequence"/>
</dbReference>
<dbReference type="RefSeq" id="WP_347323150.1">
    <property type="nucleotide sequence ID" value="NZ_JBCGUH010000001.1"/>
</dbReference>
<organism evidence="1 2">
    <name type="scientific">Paenibacillus wenxiniae</name>
    <dbReference type="NCBI Taxonomy" id="1636843"/>
    <lineage>
        <taxon>Bacteria</taxon>
        <taxon>Bacillati</taxon>
        <taxon>Bacillota</taxon>
        <taxon>Bacilli</taxon>
        <taxon>Bacillales</taxon>
        <taxon>Paenibacillaceae</taxon>
        <taxon>Paenibacillus</taxon>
    </lineage>
</organism>
<comment type="caution">
    <text evidence="1">The sequence shown here is derived from an EMBL/GenBank/DDBJ whole genome shotgun (WGS) entry which is preliminary data.</text>
</comment>
<dbReference type="EMBL" id="JBHUEH010000032">
    <property type="protein sequence ID" value="MFD1888431.1"/>
    <property type="molecule type" value="Genomic_DNA"/>
</dbReference>
<evidence type="ECO:0000313" key="2">
    <source>
        <dbReference type="Proteomes" id="UP001597233"/>
    </source>
</evidence>
<reference evidence="2" key="1">
    <citation type="journal article" date="2019" name="Int. J. Syst. Evol. Microbiol.">
        <title>The Global Catalogue of Microorganisms (GCM) 10K type strain sequencing project: providing services to taxonomists for standard genome sequencing and annotation.</title>
        <authorList>
            <consortium name="The Broad Institute Genomics Platform"/>
            <consortium name="The Broad Institute Genome Sequencing Center for Infectious Disease"/>
            <person name="Wu L."/>
            <person name="Ma J."/>
        </authorList>
    </citation>
    <scope>NUCLEOTIDE SEQUENCE [LARGE SCALE GENOMIC DNA]</scope>
    <source>
        <strain evidence="2">CCUG 54950</strain>
    </source>
</reference>